<feature type="compositionally biased region" description="Polar residues" evidence="1">
    <location>
        <begin position="57"/>
        <end position="69"/>
    </location>
</feature>
<feature type="compositionally biased region" description="Low complexity" evidence="1">
    <location>
        <begin position="83"/>
        <end position="96"/>
    </location>
</feature>
<evidence type="ECO:0000313" key="3">
    <source>
        <dbReference type="Proteomes" id="UP001153069"/>
    </source>
</evidence>
<dbReference type="Proteomes" id="UP001153069">
    <property type="component" value="Unassembled WGS sequence"/>
</dbReference>
<name>A0A9N8F2R5_9STRA</name>
<dbReference type="EMBL" id="CAICTM010002474">
    <property type="protein sequence ID" value="CAB9529355.1"/>
    <property type="molecule type" value="Genomic_DNA"/>
</dbReference>
<comment type="caution">
    <text evidence="2">The sequence shown here is derived from an EMBL/GenBank/DDBJ whole genome shotgun (WGS) entry which is preliminary data.</text>
</comment>
<reference evidence="2" key="1">
    <citation type="submission" date="2020-06" db="EMBL/GenBank/DDBJ databases">
        <authorList>
            <consortium name="Plant Systems Biology data submission"/>
        </authorList>
    </citation>
    <scope>NUCLEOTIDE SEQUENCE</scope>
    <source>
        <strain evidence="2">D6</strain>
    </source>
</reference>
<keyword evidence="3" id="KW-1185">Reference proteome</keyword>
<organism evidence="2 3">
    <name type="scientific">Seminavis robusta</name>
    <dbReference type="NCBI Taxonomy" id="568900"/>
    <lineage>
        <taxon>Eukaryota</taxon>
        <taxon>Sar</taxon>
        <taxon>Stramenopiles</taxon>
        <taxon>Ochrophyta</taxon>
        <taxon>Bacillariophyta</taxon>
        <taxon>Bacillariophyceae</taxon>
        <taxon>Bacillariophycidae</taxon>
        <taxon>Naviculales</taxon>
        <taxon>Naviculaceae</taxon>
        <taxon>Seminavis</taxon>
    </lineage>
</organism>
<evidence type="ECO:0000313" key="2">
    <source>
        <dbReference type="EMBL" id="CAB9529355.1"/>
    </source>
</evidence>
<sequence length="108" mass="12168">MQFCRQRLVLYPACFARSSPCLPVEASEDAVRPRCDASLKVERNYQRQIHAPPRTVNHLTTSLPQQLPQPKSKVTDAKNRKQNSNLGLALGSSSGNKEVHPRVENFEK</sequence>
<evidence type="ECO:0000256" key="1">
    <source>
        <dbReference type="SAM" id="MobiDB-lite"/>
    </source>
</evidence>
<dbReference type="AlphaFoldDB" id="A0A9N8F2R5"/>
<proteinExistence type="predicted"/>
<accession>A0A9N8F2R5</accession>
<gene>
    <name evidence="2" type="ORF">SEMRO_2476_G328781.1</name>
</gene>
<protein>
    <submittedName>
        <fullName evidence="2">Uncharacterized protein</fullName>
    </submittedName>
</protein>
<feature type="region of interest" description="Disordered" evidence="1">
    <location>
        <begin position="46"/>
        <end position="108"/>
    </location>
</feature>
<feature type="compositionally biased region" description="Basic and acidic residues" evidence="1">
    <location>
        <begin position="97"/>
        <end position="108"/>
    </location>
</feature>